<evidence type="ECO:0000256" key="2">
    <source>
        <dbReference type="ARBA" id="ARBA00022723"/>
    </source>
</evidence>
<dbReference type="InterPro" id="IPR027520">
    <property type="entry name" value="Slx1"/>
</dbReference>
<evidence type="ECO:0000256" key="3">
    <source>
        <dbReference type="ARBA" id="ARBA00022759"/>
    </source>
</evidence>
<feature type="domain" description="GIY-YIG" evidence="12">
    <location>
        <begin position="60"/>
        <end position="142"/>
    </location>
</feature>
<keyword evidence="3 11" id="KW-0255">Endonuclease</keyword>
<comment type="function">
    <text evidence="11">Catalytic subunit of a heterodimeric structure-specific endonuclease that resolves DNA secondary structures generated during DNA repair and recombination. Has endonuclease activity towards branched DNA substrates, introducing single-strand cuts in duplex DNA close to junctions with ss-DNA.</text>
</comment>
<dbReference type="Pfam" id="PF01541">
    <property type="entry name" value="GIY-YIG"/>
    <property type="match status" value="1"/>
</dbReference>
<name>A0A7R9K556_TIMGE</name>
<evidence type="ECO:0000256" key="4">
    <source>
        <dbReference type="ARBA" id="ARBA00022763"/>
    </source>
</evidence>
<dbReference type="Gene3D" id="3.30.40.10">
    <property type="entry name" value="Zinc/RING finger domain, C3HC4 (zinc finger)"/>
    <property type="match status" value="1"/>
</dbReference>
<evidence type="ECO:0000256" key="5">
    <source>
        <dbReference type="ARBA" id="ARBA00022771"/>
    </source>
</evidence>
<keyword evidence="4 11" id="KW-0227">DNA damage</keyword>
<dbReference type="HAMAP" id="MF_03100">
    <property type="entry name" value="Endonuc_su_Slx1"/>
    <property type="match status" value="1"/>
</dbReference>
<evidence type="ECO:0000259" key="12">
    <source>
        <dbReference type="PROSITE" id="PS50164"/>
    </source>
</evidence>
<dbReference type="PANTHER" id="PTHR20208">
    <property type="entry name" value="STRUCTURE-SPECIFIC ENDONUCLEASE SUBUNIT SLX1"/>
    <property type="match status" value="1"/>
</dbReference>
<dbReference type="Pfam" id="PF21202">
    <property type="entry name" value="SLX1_C"/>
    <property type="match status" value="1"/>
</dbReference>
<dbReference type="CDD" id="cd10455">
    <property type="entry name" value="GIY-YIG_SLX1"/>
    <property type="match status" value="1"/>
</dbReference>
<dbReference type="GO" id="GO:0008270">
    <property type="term" value="F:zinc ion binding"/>
    <property type="evidence" value="ECO:0007669"/>
    <property type="project" value="UniProtKB-KW"/>
</dbReference>
<keyword evidence="8 11" id="KW-0233">DNA recombination</keyword>
<keyword evidence="10 11" id="KW-0539">Nucleus</keyword>
<dbReference type="AlphaFoldDB" id="A0A7R9K556"/>
<keyword evidence="2" id="KW-0479">Metal-binding</keyword>
<evidence type="ECO:0000313" key="13">
    <source>
        <dbReference type="EMBL" id="CAD7604261.1"/>
    </source>
</evidence>
<comment type="similarity">
    <text evidence="11">Belongs to the SLX1 family.</text>
</comment>
<comment type="subcellular location">
    <subcellularLocation>
        <location evidence="11">Nucleus</location>
    </subcellularLocation>
</comment>
<gene>
    <name evidence="13" type="ORF">TGEB3V08_LOCUS9081</name>
</gene>
<dbReference type="GO" id="GO:0033557">
    <property type="term" value="C:Slx1-Slx4 complex"/>
    <property type="evidence" value="ECO:0007669"/>
    <property type="project" value="UniProtKB-UniRule"/>
</dbReference>
<dbReference type="Gene3D" id="3.40.1440.10">
    <property type="entry name" value="GIY-YIG endonuclease"/>
    <property type="match status" value="1"/>
</dbReference>
<dbReference type="InterPro" id="IPR050381">
    <property type="entry name" value="SLX1_endonuclease"/>
</dbReference>
<dbReference type="GO" id="GO:0017108">
    <property type="term" value="F:5'-flap endonuclease activity"/>
    <property type="evidence" value="ECO:0007669"/>
    <property type="project" value="InterPro"/>
</dbReference>
<proteinExistence type="inferred from homology"/>
<protein>
    <recommendedName>
        <fullName evidence="11">Structure-specific endonuclease subunit SLX1 homolog</fullName>
        <ecNumber evidence="11">3.1.-.-</ecNumber>
    </recommendedName>
</protein>
<organism evidence="13">
    <name type="scientific">Timema genevievae</name>
    <name type="common">Walking stick</name>
    <dbReference type="NCBI Taxonomy" id="629358"/>
    <lineage>
        <taxon>Eukaryota</taxon>
        <taxon>Metazoa</taxon>
        <taxon>Ecdysozoa</taxon>
        <taxon>Arthropoda</taxon>
        <taxon>Hexapoda</taxon>
        <taxon>Insecta</taxon>
        <taxon>Pterygota</taxon>
        <taxon>Neoptera</taxon>
        <taxon>Polyneoptera</taxon>
        <taxon>Phasmatodea</taxon>
        <taxon>Timematodea</taxon>
        <taxon>Timematoidea</taxon>
        <taxon>Timematidae</taxon>
        <taxon>Timema</taxon>
    </lineage>
</organism>
<accession>A0A7R9K556</accession>
<evidence type="ECO:0000256" key="7">
    <source>
        <dbReference type="ARBA" id="ARBA00022833"/>
    </source>
</evidence>
<keyword evidence="6 11" id="KW-0378">Hydrolase</keyword>
<dbReference type="EC" id="3.1.-.-" evidence="11"/>
<dbReference type="InterPro" id="IPR013083">
    <property type="entry name" value="Znf_RING/FYVE/PHD"/>
</dbReference>
<evidence type="ECO:0000256" key="1">
    <source>
        <dbReference type="ARBA" id="ARBA00022722"/>
    </source>
</evidence>
<keyword evidence="1 11" id="KW-0540">Nuclease</keyword>
<dbReference type="EMBL" id="OE843918">
    <property type="protein sequence ID" value="CAD7604261.1"/>
    <property type="molecule type" value="Genomic_DNA"/>
</dbReference>
<keyword evidence="9 11" id="KW-0234">DNA repair</keyword>
<keyword evidence="5" id="KW-0863">Zinc-finger</keyword>
<dbReference type="InterPro" id="IPR000305">
    <property type="entry name" value="GIY-YIG_endonuc"/>
</dbReference>
<evidence type="ECO:0000256" key="11">
    <source>
        <dbReference type="HAMAP-Rule" id="MF_03100"/>
    </source>
</evidence>
<comment type="cofactor">
    <cofactor evidence="11">
        <name>a divalent metal cation</name>
        <dbReference type="ChEBI" id="CHEBI:60240"/>
    </cofactor>
</comment>
<comment type="subunit">
    <text evidence="11">Forms a heterodimer with a member of the SLX4 family.</text>
</comment>
<dbReference type="InterPro" id="IPR048749">
    <property type="entry name" value="SLX1_C"/>
</dbReference>
<evidence type="ECO:0000256" key="9">
    <source>
        <dbReference type="ARBA" id="ARBA00023204"/>
    </source>
</evidence>
<dbReference type="FunFam" id="3.40.1440.10:FF:000008">
    <property type="entry name" value="Structure-specific endonuclease subunit SLX1 homolog"/>
    <property type="match status" value="1"/>
</dbReference>
<dbReference type="GO" id="GO:0008821">
    <property type="term" value="F:crossover junction DNA endonuclease activity"/>
    <property type="evidence" value="ECO:0007669"/>
    <property type="project" value="TreeGrafter"/>
</dbReference>
<evidence type="ECO:0000256" key="8">
    <source>
        <dbReference type="ARBA" id="ARBA00023172"/>
    </source>
</evidence>
<evidence type="ECO:0000256" key="6">
    <source>
        <dbReference type="ARBA" id="ARBA00022801"/>
    </source>
</evidence>
<sequence length="388" mass="44118">MIATHYNFILSACLAMGWKGNNISPCWAVASSSPAGYLAHALTVVIGRRESHDMALKSNNNTNLNVLISSVRAFGRTYIGFTVDPNRRIKQHNKGIKSGGAWKTSNKGPWEMVLIIHGFPNDISALRFEWAWQHPDKSRRLRHIPKKKLSEKSFDYRLRILSEMLQVGPWYRLALTIRWIKQEYAQAFHINGCPPIHMPIIFGPVSKKRGSVQESSSSFYDNDSDSDSDCKQVSTRKDLDTKNVNTLQTCCICNSTIPLANAIFCISHVCCFLAHIVCMAKLCMDKCEIIPVEIECPFCQTRVLWGDLRKDDFGSPILPPFGWSATRLHTIYASRLDLYPTKGLWFDARLQARHAREKQTRDCLHAQIRARRQKCFGINGRLTGAQFK</sequence>
<keyword evidence="7" id="KW-0862">Zinc</keyword>
<evidence type="ECO:0000256" key="10">
    <source>
        <dbReference type="ARBA" id="ARBA00023242"/>
    </source>
</evidence>
<dbReference type="GO" id="GO:0000724">
    <property type="term" value="P:double-strand break repair via homologous recombination"/>
    <property type="evidence" value="ECO:0007669"/>
    <property type="project" value="TreeGrafter"/>
</dbReference>
<dbReference type="InterPro" id="IPR035901">
    <property type="entry name" value="GIY-YIG_endonuc_sf"/>
</dbReference>
<dbReference type="PANTHER" id="PTHR20208:SF10">
    <property type="entry name" value="STRUCTURE-SPECIFIC ENDONUCLEASE SUBUNIT SLX1"/>
    <property type="match status" value="1"/>
</dbReference>
<dbReference type="PROSITE" id="PS50164">
    <property type="entry name" value="GIY_YIG"/>
    <property type="match status" value="1"/>
</dbReference>
<reference evidence="13" key="1">
    <citation type="submission" date="2020-11" db="EMBL/GenBank/DDBJ databases">
        <authorList>
            <person name="Tran Van P."/>
        </authorList>
    </citation>
    <scope>NUCLEOTIDE SEQUENCE</scope>
</reference>
<comment type="caution">
    <text evidence="11">Lacks conserved residue(s) required for the propagation of feature annotation.</text>
</comment>